<feature type="chain" id="PRO_5035458201" evidence="1">
    <location>
        <begin position="20"/>
        <end position="114"/>
    </location>
</feature>
<dbReference type="OrthoDB" id="4943643at2759"/>
<sequence>MKVNSILASFALSALQVHASPVEVGSAGLEQRDGGFCCVQFSAANEHQQFYLQRGIGDLPFVVKLNGVNTGLTCPGTVWRPYDNNCVGWKFRLDSGCSAVGGAVSISVAPPGAC</sequence>
<keyword evidence="1" id="KW-0732">Signal</keyword>
<dbReference type="Proteomes" id="UP000811619">
    <property type="component" value="Unassembled WGS sequence"/>
</dbReference>
<name>A0A8K0J6R7_9HYPO</name>
<reference evidence="2" key="1">
    <citation type="journal article" date="2020" name="bioRxiv">
        <title>Whole genome comparisons of ergot fungi reveals the divergence and evolution of species within the genus Claviceps are the result of varying mechanisms driving genome evolution and host range expansion.</title>
        <authorList>
            <person name="Wyka S.A."/>
            <person name="Mondo S.J."/>
            <person name="Liu M."/>
            <person name="Dettman J."/>
            <person name="Nalam V."/>
            <person name="Broders K.D."/>
        </authorList>
    </citation>
    <scope>NUCLEOTIDE SEQUENCE</scope>
    <source>
        <strain evidence="2">CCC 489</strain>
    </source>
</reference>
<evidence type="ECO:0000313" key="2">
    <source>
        <dbReference type="EMBL" id="KAG5926024.1"/>
    </source>
</evidence>
<gene>
    <name evidence="2" type="ORF">E4U42_003735</name>
</gene>
<organism evidence="2 3">
    <name type="scientific">Claviceps africana</name>
    <dbReference type="NCBI Taxonomy" id="83212"/>
    <lineage>
        <taxon>Eukaryota</taxon>
        <taxon>Fungi</taxon>
        <taxon>Dikarya</taxon>
        <taxon>Ascomycota</taxon>
        <taxon>Pezizomycotina</taxon>
        <taxon>Sordariomycetes</taxon>
        <taxon>Hypocreomycetidae</taxon>
        <taxon>Hypocreales</taxon>
        <taxon>Clavicipitaceae</taxon>
        <taxon>Claviceps</taxon>
    </lineage>
</organism>
<evidence type="ECO:0000256" key="1">
    <source>
        <dbReference type="SAM" id="SignalP"/>
    </source>
</evidence>
<feature type="signal peptide" evidence="1">
    <location>
        <begin position="1"/>
        <end position="19"/>
    </location>
</feature>
<keyword evidence="3" id="KW-1185">Reference proteome</keyword>
<protein>
    <submittedName>
        <fullName evidence="2">Uncharacterized protein</fullName>
    </submittedName>
</protein>
<comment type="caution">
    <text evidence="2">The sequence shown here is derived from an EMBL/GenBank/DDBJ whole genome shotgun (WGS) entry which is preliminary data.</text>
</comment>
<dbReference type="EMBL" id="SRPY01000315">
    <property type="protein sequence ID" value="KAG5926024.1"/>
    <property type="molecule type" value="Genomic_DNA"/>
</dbReference>
<evidence type="ECO:0000313" key="3">
    <source>
        <dbReference type="Proteomes" id="UP000811619"/>
    </source>
</evidence>
<proteinExistence type="predicted"/>
<dbReference type="AlphaFoldDB" id="A0A8K0J6R7"/>
<accession>A0A8K0J6R7</accession>